<dbReference type="AlphaFoldDB" id="B6H4C7"/>
<dbReference type="STRING" id="500485.B6H4C7"/>
<name>B6H4C7_PENRW</name>
<dbReference type="HOGENOM" id="CLU_783258_0_0_1"/>
<organism evidence="2 3">
    <name type="scientific">Penicillium rubens (strain ATCC 28089 / DSM 1075 / NRRL 1951 / Wisconsin 54-1255)</name>
    <name type="common">Penicillium chrysogenum</name>
    <dbReference type="NCBI Taxonomy" id="500485"/>
    <lineage>
        <taxon>Eukaryota</taxon>
        <taxon>Fungi</taxon>
        <taxon>Dikarya</taxon>
        <taxon>Ascomycota</taxon>
        <taxon>Pezizomycotina</taxon>
        <taxon>Eurotiomycetes</taxon>
        <taxon>Eurotiomycetidae</taxon>
        <taxon>Eurotiales</taxon>
        <taxon>Aspergillaceae</taxon>
        <taxon>Penicillium</taxon>
        <taxon>Penicillium chrysogenum species complex</taxon>
    </lineage>
</organism>
<dbReference type="Proteomes" id="UP000000724">
    <property type="component" value="Contig Pc00c13"/>
</dbReference>
<evidence type="ECO:0000313" key="2">
    <source>
        <dbReference type="EMBL" id="CAP91913.1"/>
    </source>
</evidence>
<sequence>MSSLDLELVAPSTHHVNSHEKRFVSTFAGHTVLSATSFLTLVDVTEIHVRLVQVLMSTTDSKDTRISSPLFSSRTDKAPQRNSRIERTLREVSLPVQSKEGVENCQGGVALKSYFYLDIPTNIPATTKTPIGTITYELEATAATSKHGMITYRRPLNINRQMGLTVPKQTEQSLNFPTSNAIQGMTLSQNSTPRSGSRISFTATIHTHWETALAARPTELRYLVVRELRWHVEEVVEIISIGSPGVKYPICERQSVRKLCDGSSKGYWGSSRNPYTTEPYRPNLEEKAGEKRGIRIPFDFTIPKRAKVVDDVDLAAYETGTEGFGQALYCGFPGEDYLYSPGRVTKGITVHHRLKIELVMGEDVFHTGTGKLVERKRPRTISIVLLYWFYEQPAESRG</sequence>
<evidence type="ECO:0000256" key="1">
    <source>
        <dbReference type="SAM" id="MobiDB-lite"/>
    </source>
</evidence>
<dbReference type="OMA" id="ATIHTHW"/>
<feature type="region of interest" description="Disordered" evidence="1">
    <location>
        <begin position="63"/>
        <end position="82"/>
    </location>
</feature>
<evidence type="ECO:0000313" key="3">
    <source>
        <dbReference type="Proteomes" id="UP000000724"/>
    </source>
</evidence>
<dbReference type="VEuPathDB" id="FungiDB:PCH_Pc13g08440"/>
<dbReference type="BioCyc" id="PCHR:PC13G08440-MONOMER"/>
<accession>B6H4C7</accession>
<dbReference type="OrthoDB" id="3922101at2759"/>
<reference evidence="2 3" key="1">
    <citation type="journal article" date="2008" name="Nat. Biotechnol.">
        <title>Genome sequencing and analysis of the filamentous fungus Penicillium chrysogenum.</title>
        <authorList>
            <person name="van den Berg M.A."/>
            <person name="Albang R."/>
            <person name="Albermann K."/>
            <person name="Badger J.H."/>
            <person name="Daran J.-M."/>
            <person name="Driessen A.J.M."/>
            <person name="Garcia-Estrada C."/>
            <person name="Fedorova N.D."/>
            <person name="Harris D.M."/>
            <person name="Heijne W.H.M."/>
            <person name="Joardar V.S."/>
            <person name="Kiel J.A.K.W."/>
            <person name="Kovalchuk A."/>
            <person name="Martin J.F."/>
            <person name="Nierman W.C."/>
            <person name="Nijland J.G."/>
            <person name="Pronk J.T."/>
            <person name="Roubos J.A."/>
            <person name="van der Klei I.J."/>
            <person name="van Peij N.N.M.E."/>
            <person name="Veenhuis M."/>
            <person name="von Doehren H."/>
            <person name="Wagner C."/>
            <person name="Wortman J.R."/>
            <person name="Bovenberg R.A.L."/>
        </authorList>
    </citation>
    <scope>NUCLEOTIDE SEQUENCE [LARGE SCALE GENOMIC DNA]</scope>
    <source>
        <strain evidence="3">ATCC 28089 / DSM 1075 / NRRL 1951 / Wisconsin 54-1255</strain>
    </source>
</reference>
<gene>
    <name evidence="2" type="ORF">Pc13g08440</name>
    <name evidence="2" type="ORF">PCH_Pc13g08440</name>
</gene>
<proteinExistence type="predicted"/>
<keyword evidence="3" id="KW-1185">Reference proteome</keyword>
<protein>
    <submittedName>
        <fullName evidence="2">Pc13g08440 protein</fullName>
    </submittedName>
</protein>
<dbReference type="EMBL" id="AM920428">
    <property type="protein sequence ID" value="CAP91913.1"/>
    <property type="molecule type" value="Genomic_DNA"/>
</dbReference>